<name>A0AAW0A0D6_9AGAR</name>
<dbReference type="PROSITE" id="PS51683">
    <property type="entry name" value="SAM_OMT_II"/>
    <property type="match status" value="1"/>
</dbReference>
<dbReference type="Gene3D" id="1.10.10.10">
    <property type="entry name" value="Winged helix-like DNA-binding domain superfamily/Winged helix DNA-binding domain"/>
    <property type="match status" value="1"/>
</dbReference>
<dbReference type="Pfam" id="PF00891">
    <property type="entry name" value="Methyltransf_2"/>
    <property type="match status" value="1"/>
</dbReference>
<protein>
    <submittedName>
        <fullName evidence="5">S-adenosyl-L-methionine-dependent methyltransferase</fullName>
    </submittedName>
</protein>
<keyword evidence="1 5" id="KW-0489">Methyltransferase</keyword>
<keyword evidence="6" id="KW-1185">Reference proteome</keyword>
<evidence type="ECO:0000256" key="3">
    <source>
        <dbReference type="ARBA" id="ARBA00022691"/>
    </source>
</evidence>
<comment type="caution">
    <text evidence="5">The sequence shown here is derived from an EMBL/GenBank/DDBJ whole genome shotgun (WGS) entry which is preliminary data.</text>
</comment>
<evidence type="ECO:0000256" key="1">
    <source>
        <dbReference type="ARBA" id="ARBA00022603"/>
    </source>
</evidence>
<accession>A0AAW0A0D6</accession>
<dbReference type="Proteomes" id="UP001362999">
    <property type="component" value="Unassembled WGS sequence"/>
</dbReference>
<evidence type="ECO:0000259" key="4">
    <source>
        <dbReference type="Pfam" id="PF00891"/>
    </source>
</evidence>
<evidence type="ECO:0000313" key="5">
    <source>
        <dbReference type="EMBL" id="KAK6996995.1"/>
    </source>
</evidence>
<proteinExistence type="predicted"/>
<keyword evidence="2" id="KW-0808">Transferase</keyword>
<dbReference type="InterPro" id="IPR036388">
    <property type="entry name" value="WH-like_DNA-bd_sf"/>
</dbReference>
<sequence>MCSSQITQLASRIAANTTLVSEYLAGKNLPLPSFDLDGPLDTLIPKEEIAIEAARVAIIDDTEELRRLVLGPREHLMSFAHDVLLSQQAIVRFKLAHSFPVGGEASFADLASASGLTETTTRQLVRYAITNGIFTEPKRGVIAHNAVSRLLVEDAVIFDWVATAADGGWQAASRICDALEQFPGSEEPNETGYALAHNTDKPIYEYLAMHPDKARRFANMMRAYTTGTGYELSHVTDNFPWGELGNGVVVDVGGSAGHASIAIARKFPSVSCVVQDFAPVVQSFSDAVPAELADRVKFEVHDFMTEQPVKNADVYFFRWIFHNWSDKYSIKILRNLIPALKPGAKIVVNDNVLPEPGILSKWQERHLRSMDLTQMLIQNAHERELDDWKDLFEKADARFHFQWAKQPQGSTLWFLVFEWAGKD</sequence>
<dbReference type="PANTHER" id="PTHR43712">
    <property type="entry name" value="PUTATIVE (AFU_ORTHOLOGUE AFUA_4G14580)-RELATED"/>
    <property type="match status" value="1"/>
</dbReference>
<dbReference type="InterPro" id="IPR029063">
    <property type="entry name" value="SAM-dependent_MTases_sf"/>
</dbReference>
<dbReference type="InterPro" id="IPR001077">
    <property type="entry name" value="COMT_C"/>
</dbReference>
<dbReference type="InterPro" id="IPR036390">
    <property type="entry name" value="WH_DNA-bd_sf"/>
</dbReference>
<dbReference type="AlphaFoldDB" id="A0AAW0A0D6"/>
<feature type="domain" description="O-methyltransferase C-terminal" evidence="4">
    <location>
        <begin position="203"/>
        <end position="395"/>
    </location>
</feature>
<dbReference type="SUPFAM" id="SSF53335">
    <property type="entry name" value="S-adenosyl-L-methionine-dependent methyltransferases"/>
    <property type="match status" value="1"/>
</dbReference>
<dbReference type="InterPro" id="IPR016461">
    <property type="entry name" value="COMT-like"/>
</dbReference>
<dbReference type="EMBL" id="JAWWNJ010000095">
    <property type="protein sequence ID" value="KAK6996995.1"/>
    <property type="molecule type" value="Genomic_DNA"/>
</dbReference>
<evidence type="ECO:0000256" key="2">
    <source>
        <dbReference type="ARBA" id="ARBA00022679"/>
    </source>
</evidence>
<gene>
    <name evidence="5" type="ORF">R3P38DRAFT_3069159</name>
</gene>
<keyword evidence="3" id="KW-0949">S-adenosyl-L-methionine</keyword>
<reference evidence="5 6" key="1">
    <citation type="journal article" date="2024" name="J Genomics">
        <title>Draft genome sequencing and assembly of Favolaschia claudopus CIRM-BRFM 2984 isolated from oak limbs.</title>
        <authorList>
            <person name="Navarro D."/>
            <person name="Drula E."/>
            <person name="Chaduli D."/>
            <person name="Cazenave R."/>
            <person name="Ahrendt S."/>
            <person name="Wang J."/>
            <person name="Lipzen A."/>
            <person name="Daum C."/>
            <person name="Barry K."/>
            <person name="Grigoriev I.V."/>
            <person name="Favel A."/>
            <person name="Rosso M.N."/>
            <person name="Martin F."/>
        </authorList>
    </citation>
    <scope>NUCLEOTIDE SEQUENCE [LARGE SCALE GENOMIC DNA]</scope>
    <source>
        <strain evidence="5 6">CIRM-BRFM 2984</strain>
    </source>
</reference>
<dbReference type="GO" id="GO:0008171">
    <property type="term" value="F:O-methyltransferase activity"/>
    <property type="evidence" value="ECO:0007669"/>
    <property type="project" value="InterPro"/>
</dbReference>
<dbReference type="GO" id="GO:0032259">
    <property type="term" value="P:methylation"/>
    <property type="evidence" value="ECO:0007669"/>
    <property type="project" value="UniProtKB-KW"/>
</dbReference>
<dbReference type="SUPFAM" id="SSF46785">
    <property type="entry name" value="Winged helix' DNA-binding domain"/>
    <property type="match status" value="1"/>
</dbReference>
<evidence type="ECO:0000313" key="6">
    <source>
        <dbReference type="Proteomes" id="UP001362999"/>
    </source>
</evidence>
<organism evidence="5 6">
    <name type="scientific">Favolaschia claudopus</name>
    <dbReference type="NCBI Taxonomy" id="2862362"/>
    <lineage>
        <taxon>Eukaryota</taxon>
        <taxon>Fungi</taxon>
        <taxon>Dikarya</taxon>
        <taxon>Basidiomycota</taxon>
        <taxon>Agaricomycotina</taxon>
        <taxon>Agaricomycetes</taxon>
        <taxon>Agaricomycetidae</taxon>
        <taxon>Agaricales</taxon>
        <taxon>Marasmiineae</taxon>
        <taxon>Mycenaceae</taxon>
        <taxon>Favolaschia</taxon>
    </lineage>
</organism>
<dbReference type="Gene3D" id="3.40.50.150">
    <property type="entry name" value="Vaccinia Virus protein VP39"/>
    <property type="match status" value="1"/>
</dbReference>
<dbReference type="PANTHER" id="PTHR43712:SF16">
    <property type="entry name" value="O-METHYLTRANSFERASE ELCB"/>
    <property type="match status" value="1"/>
</dbReference>